<keyword evidence="3" id="KW-1185">Reference proteome</keyword>
<dbReference type="EMBL" id="GL385407">
    <property type="protein sequence ID" value="EJT68998.1"/>
    <property type="molecule type" value="Genomic_DNA"/>
</dbReference>
<dbReference type="EnsemblFungi" id="EJT68998">
    <property type="protein sequence ID" value="EJT68998"/>
    <property type="gene ID" value="GGTG_13395"/>
</dbReference>
<evidence type="ECO:0000313" key="3">
    <source>
        <dbReference type="Proteomes" id="UP000006039"/>
    </source>
</evidence>
<accession>J3PIR6</accession>
<evidence type="ECO:0000313" key="1">
    <source>
        <dbReference type="EMBL" id="EJT68998.1"/>
    </source>
</evidence>
<dbReference type="VEuPathDB" id="FungiDB:GGTG_13395"/>
<dbReference type="Proteomes" id="UP000006039">
    <property type="component" value="Unassembled WGS sequence"/>
</dbReference>
<name>J3PIR6_GAET3</name>
<dbReference type="HOGENOM" id="CLU_1815917_0_0_1"/>
<reference evidence="2" key="4">
    <citation type="journal article" date="2015" name="G3 (Bethesda)">
        <title>Genome sequences of three phytopathogenic species of the Magnaporthaceae family of fungi.</title>
        <authorList>
            <person name="Okagaki L.H."/>
            <person name="Nunes C.C."/>
            <person name="Sailsbery J."/>
            <person name="Clay B."/>
            <person name="Brown D."/>
            <person name="John T."/>
            <person name="Oh Y."/>
            <person name="Young N."/>
            <person name="Fitzgerald M."/>
            <person name="Haas B.J."/>
            <person name="Zeng Q."/>
            <person name="Young S."/>
            <person name="Adiconis X."/>
            <person name="Fan L."/>
            <person name="Levin J.Z."/>
            <person name="Mitchell T.K."/>
            <person name="Okubara P.A."/>
            <person name="Farman M.L."/>
            <person name="Kohn L.M."/>
            <person name="Birren B."/>
            <person name="Ma L.-J."/>
            <person name="Dean R.A."/>
        </authorList>
    </citation>
    <scope>NUCLEOTIDE SEQUENCE</scope>
    <source>
        <strain evidence="2">R3-111a-1</strain>
    </source>
</reference>
<reference evidence="2" key="5">
    <citation type="submission" date="2018-04" db="UniProtKB">
        <authorList>
            <consortium name="EnsemblFungi"/>
        </authorList>
    </citation>
    <scope>IDENTIFICATION</scope>
    <source>
        <strain evidence="2">R3-111a-1</strain>
    </source>
</reference>
<proteinExistence type="predicted"/>
<evidence type="ECO:0000313" key="2">
    <source>
        <dbReference type="EnsemblFungi" id="EJT68998"/>
    </source>
</evidence>
<dbReference type="AlphaFoldDB" id="J3PIR6"/>
<reference evidence="1" key="2">
    <citation type="submission" date="2010-07" db="EMBL/GenBank/DDBJ databases">
        <authorList>
            <consortium name="The Broad Institute Genome Sequencing Platform"/>
            <consortium name="Broad Institute Genome Sequencing Center for Infectious Disease"/>
            <person name="Ma L.-J."/>
            <person name="Dead R."/>
            <person name="Young S."/>
            <person name="Zeng Q."/>
            <person name="Koehrsen M."/>
            <person name="Alvarado L."/>
            <person name="Berlin A."/>
            <person name="Chapman S.B."/>
            <person name="Chen Z."/>
            <person name="Freedman E."/>
            <person name="Gellesch M."/>
            <person name="Goldberg J."/>
            <person name="Griggs A."/>
            <person name="Gujja S."/>
            <person name="Heilman E.R."/>
            <person name="Heiman D."/>
            <person name="Hepburn T."/>
            <person name="Howarth C."/>
            <person name="Jen D."/>
            <person name="Larson L."/>
            <person name="Mehta T."/>
            <person name="Neiman D."/>
            <person name="Pearson M."/>
            <person name="Roberts A."/>
            <person name="Saif S."/>
            <person name="Shea T."/>
            <person name="Shenoy N."/>
            <person name="Sisk P."/>
            <person name="Stolte C."/>
            <person name="Sykes S."/>
            <person name="Walk T."/>
            <person name="White J."/>
            <person name="Yandava C."/>
            <person name="Haas B."/>
            <person name="Nusbaum C."/>
            <person name="Birren B."/>
        </authorList>
    </citation>
    <scope>NUCLEOTIDE SEQUENCE</scope>
    <source>
        <strain evidence="1">R3-111a-1</strain>
    </source>
</reference>
<reference evidence="1" key="3">
    <citation type="submission" date="2010-09" db="EMBL/GenBank/DDBJ databases">
        <title>Annotation of Gaeumannomyces graminis var. tritici R3-111a-1.</title>
        <authorList>
            <consortium name="The Broad Institute Genome Sequencing Platform"/>
            <person name="Ma L.-J."/>
            <person name="Dead R."/>
            <person name="Young S.K."/>
            <person name="Zeng Q."/>
            <person name="Gargeya S."/>
            <person name="Fitzgerald M."/>
            <person name="Haas B."/>
            <person name="Abouelleil A."/>
            <person name="Alvarado L."/>
            <person name="Arachchi H.M."/>
            <person name="Berlin A."/>
            <person name="Brown A."/>
            <person name="Chapman S.B."/>
            <person name="Chen Z."/>
            <person name="Dunbar C."/>
            <person name="Freedman E."/>
            <person name="Gearin G."/>
            <person name="Gellesch M."/>
            <person name="Goldberg J."/>
            <person name="Griggs A."/>
            <person name="Gujja S."/>
            <person name="Heiman D."/>
            <person name="Howarth C."/>
            <person name="Larson L."/>
            <person name="Lui A."/>
            <person name="MacDonald P.J.P."/>
            <person name="Mehta T."/>
            <person name="Montmayeur A."/>
            <person name="Murphy C."/>
            <person name="Neiman D."/>
            <person name="Pearson M."/>
            <person name="Priest M."/>
            <person name="Roberts A."/>
            <person name="Saif S."/>
            <person name="Shea T."/>
            <person name="Shenoy N."/>
            <person name="Sisk P."/>
            <person name="Stolte C."/>
            <person name="Sykes S."/>
            <person name="Yandava C."/>
            <person name="Wortman J."/>
            <person name="Nusbaum C."/>
            <person name="Birren B."/>
        </authorList>
    </citation>
    <scope>NUCLEOTIDE SEQUENCE</scope>
    <source>
        <strain evidence="1">R3-111a-1</strain>
    </source>
</reference>
<gene>
    <name evidence="2" type="primary">20353853</name>
    <name evidence="1" type="ORF">GGTG_13395</name>
</gene>
<sequence>MIANESSQAGVGRDMQPAAVLLRWQEVRCRNGGLRLGAAVHKFECASCRSERPHEDKLLRGVRAGTRCFPIHDPVGVAYPGKLVEFALPATAARLPLPHNKRCSRPQHQHDLVADPGEGCPMGGILPTFLSSVARAGWRKAT</sequence>
<protein>
    <submittedName>
        <fullName evidence="1 2">Uncharacterized protein</fullName>
    </submittedName>
</protein>
<organism evidence="1">
    <name type="scientific">Gaeumannomyces tritici (strain R3-111a-1)</name>
    <name type="common">Wheat and barley take-all root rot fungus</name>
    <name type="synonym">Gaeumannomyces graminis var. tritici</name>
    <dbReference type="NCBI Taxonomy" id="644352"/>
    <lineage>
        <taxon>Eukaryota</taxon>
        <taxon>Fungi</taxon>
        <taxon>Dikarya</taxon>
        <taxon>Ascomycota</taxon>
        <taxon>Pezizomycotina</taxon>
        <taxon>Sordariomycetes</taxon>
        <taxon>Sordariomycetidae</taxon>
        <taxon>Magnaporthales</taxon>
        <taxon>Magnaporthaceae</taxon>
        <taxon>Gaeumannomyces</taxon>
    </lineage>
</organism>
<dbReference type="GeneID" id="20353853"/>
<reference evidence="3" key="1">
    <citation type="submission" date="2010-07" db="EMBL/GenBank/DDBJ databases">
        <title>The genome sequence of Gaeumannomyces graminis var. tritici strain R3-111a-1.</title>
        <authorList>
            <consortium name="The Broad Institute Genome Sequencing Platform"/>
            <person name="Ma L.-J."/>
            <person name="Dead R."/>
            <person name="Young S."/>
            <person name="Zeng Q."/>
            <person name="Koehrsen M."/>
            <person name="Alvarado L."/>
            <person name="Berlin A."/>
            <person name="Chapman S.B."/>
            <person name="Chen Z."/>
            <person name="Freedman E."/>
            <person name="Gellesch M."/>
            <person name="Goldberg J."/>
            <person name="Griggs A."/>
            <person name="Gujja S."/>
            <person name="Heilman E.R."/>
            <person name="Heiman D."/>
            <person name="Hepburn T."/>
            <person name="Howarth C."/>
            <person name="Jen D."/>
            <person name="Larson L."/>
            <person name="Mehta T."/>
            <person name="Neiman D."/>
            <person name="Pearson M."/>
            <person name="Roberts A."/>
            <person name="Saif S."/>
            <person name="Shea T."/>
            <person name="Shenoy N."/>
            <person name="Sisk P."/>
            <person name="Stolte C."/>
            <person name="Sykes S."/>
            <person name="Walk T."/>
            <person name="White J."/>
            <person name="Yandava C."/>
            <person name="Haas B."/>
            <person name="Nusbaum C."/>
            <person name="Birren B."/>
        </authorList>
    </citation>
    <scope>NUCLEOTIDE SEQUENCE [LARGE SCALE GENOMIC DNA]</scope>
    <source>
        <strain evidence="3">R3-111a-1</strain>
    </source>
</reference>
<dbReference type="RefSeq" id="XP_009229565.1">
    <property type="nucleotide sequence ID" value="XM_009231301.1"/>
</dbReference>